<keyword evidence="1" id="KW-0732">Signal</keyword>
<sequence length="173" mass="20019">MRKTALMLAVTSLTIIQGCTRLAAEKFDKAITFQNYEYYATNVRYEIFDTSTGRRIPSKFFHKIPMRMADDNSWIDFSTQIGRLYRIFSPKFERKDPINLKPLDQFYDVCLRFRNHRERFITAFNSNPDAQKAGMVAVTETGTGVLLLTYRTHGFIPGESYSLDCPNVELGFV</sequence>
<proteinExistence type="predicted"/>
<gene>
    <name evidence="2" type="ORF">SAMN05216409_12721</name>
</gene>
<dbReference type="RefSeq" id="WP_074830450.1">
    <property type="nucleotide sequence ID" value="NZ_FOEV01000027.1"/>
</dbReference>
<accession>A0A9X8MHS8</accession>
<dbReference type="EMBL" id="FOEV01000027">
    <property type="protein sequence ID" value="SER48547.1"/>
    <property type="molecule type" value="Genomic_DNA"/>
</dbReference>
<dbReference type="PROSITE" id="PS51257">
    <property type="entry name" value="PROKAR_LIPOPROTEIN"/>
    <property type="match status" value="1"/>
</dbReference>
<evidence type="ECO:0000256" key="1">
    <source>
        <dbReference type="SAM" id="SignalP"/>
    </source>
</evidence>
<evidence type="ECO:0000313" key="3">
    <source>
        <dbReference type="Proteomes" id="UP000183210"/>
    </source>
</evidence>
<evidence type="ECO:0008006" key="4">
    <source>
        <dbReference type="Google" id="ProtNLM"/>
    </source>
</evidence>
<feature type="chain" id="PRO_5040949833" description="Lipoprotein" evidence="1">
    <location>
        <begin position="24"/>
        <end position="173"/>
    </location>
</feature>
<organism evidence="2 3">
    <name type="scientific">Pseudomonas lutea</name>
    <dbReference type="NCBI Taxonomy" id="243924"/>
    <lineage>
        <taxon>Bacteria</taxon>
        <taxon>Pseudomonadati</taxon>
        <taxon>Pseudomonadota</taxon>
        <taxon>Gammaproteobacteria</taxon>
        <taxon>Pseudomonadales</taxon>
        <taxon>Pseudomonadaceae</taxon>
        <taxon>Pseudomonas</taxon>
    </lineage>
</organism>
<reference evidence="2 3" key="1">
    <citation type="submission" date="2016-10" db="EMBL/GenBank/DDBJ databases">
        <authorList>
            <person name="Varghese N."/>
            <person name="Submissions S."/>
        </authorList>
    </citation>
    <scope>NUCLEOTIDE SEQUENCE [LARGE SCALE GENOMIC DNA]</scope>
    <source>
        <strain evidence="2 3">LMG 21974</strain>
    </source>
</reference>
<evidence type="ECO:0000313" key="2">
    <source>
        <dbReference type="EMBL" id="SER48547.1"/>
    </source>
</evidence>
<dbReference type="GeneID" id="300269758"/>
<protein>
    <recommendedName>
        <fullName evidence="4">Lipoprotein</fullName>
    </recommendedName>
</protein>
<feature type="signal peptide" evidence="1">
    <location>
        <begin position="1"/>
        <end position="23"/>
    </location>
</feature>
<comment type="caution">
    <text evidence="2">The sequence shown here is derived from an EMBL/GenBank/DDBJ whole genome shotgun (WGS) entry which is preliminary data.</text>
</comment>
<name>A0A9X8MHS8_9PSED</name>
<dbReference type="AlphaFoldDB" id="A0A9X8MHS8"/>
<dbReference type="Proteomes" id="UP000183210">
    <property type="component" value="Unassembled WGS sequence"/>
</dbReference>